<evidence type="ECO:0000256" key="5">
    <source>
        <dbReference type="ARBA" id="ARBA00022801"/>
    </source>
</evidence>
<keyword evidence="4" id="KW-0228">DNA excision</keyword>
<dbReference type="GO" id="GO:0006289">
    <property type="term" value="P:nucleotide-excision repair"/>
    <property type="evidence" value="ECO:0007669"/>
    <property type="project" value="InterPro"/>
</dbReference>
<dbReference type="GO" id="GO:0004519">
    <property type="term" value="F:endonuclease activity"/>
    <property type="evidence" value="ECO:0007669"/>
    <property type="project" value="UniProtKB-KW"/>
</dbReference>
<dbReference type="SUPFAM" id="SSF51658">
    <property type="entry name" value="Xylose isomerase-like"/>
    <property type="match status" value="1"/>
</dbReference>
<sequence>MKLRYIGYACINRTLDSTTGRTLRLGNLTAEYVAEIITENLSNLREILAWNVDHDLKMFRISSSVIPFASHPEFPLDWRAHFVDELAEIRQMAEQHELRLSMHPGQYTVLNSKKNDVVERAIAEIDYHARFLDAVTPRGGDIIIHVGGAYGDKDKSRQRFADNFTRLSTASQRQLIIENDDTVYNVDEVLELCADIGRPLVFDIFHHQCNPATEDWRDDLVGRLEEVVATWQDRPPKCHISTGREGTRTSHADYISAEDFETFVGLMAQVDGDAPFDLMVEAKEKDKAALRLL</sequence>
<dbReference type="InterPro" id="IPR036237">
    <property type="entry name" value="Xyl_isomerase-like_sf"/>
</dbReference>
<keyword evidence="5" id="KW-0378">Hydrolase</keyword>
<dbReference type="GO" id="GO:0009411">
    <property type="term" value="P:response to UV"/>
    <property type="evidence" value="ECO:0007669"/>
    <property type="project" value="InterPro"/>
</dbReference>
<gene>
    <name evidence="7" type="primary">uvsE</name>
    <name evidence="7" type="ORF">FIV42_01710</name>
</gene>
<evidence type="ECO:0000313" key="7">
    <source>
        <dbReference type="EMBL" id="QDG49497.1"/>
    </source>
</evidence>
<dbReference type="PANTHER" id="PTHR31290:SF5">
    <property type="entry name" value="UV-DAMAGE ENDONUCLEASE"/>
    <property type="match status" value="1"/>
</dbReference>
<dbReference type="AlphaFoldDB" id="A0A4Y6PN98"/>
<evidence type="ECO:0000256" key="1">
    <source>
        <dbReference type="ARBA" id="ARBA00022722"/>
    </source>
</evidence>
<dbReference type="RefSeq" id="WP_141195994.1">
    <property type="nucleotide sequence ID" value="NZ_CP041186.1"/>
</dbReference>
<dbReference type="Proteomes" id="UP000315995">
    <property type="component" value="Chromosome"/>
</dbReference>
<protein>
    <submittedName>
        <fullName evidence="7">UV DNA damage repair endonuclease UvsE</fullName>
    </submittedName>
</protein>
<dbReference type="Gene3D" id="3.20.20.150">
    <property type="entry name" value="Divalent-metal-dependent TIM barrel enzymes"/>
    <property type="match status" value="1"/>
</dbReference>
<dbReference type="EMBL" id="CP041186">
    <property type="protein sequence ID" value="QDG49497.1"/>
    <property type="molecule type" value="Genomic_DNA"/>
</dbReference>
<organism evidence="7 8">
    <name type="scientific">Persicimonas caeni</name>
    <dbReference type="NCBI Taxonomy" id="2292766"/>
    <lineage>
        <taxon>Bacteria</taxon>
        <taxon>Deltaproteobacteria</taxon>
        <taxon>Bradymonadales</taxon>
        <taxon>Bradymonadaceae</taxon>
        <taxon>Persicimonas</taxon>
    </lineage>
</organism>
<keyword evidence="3" id="KW-0227">DNA damage</keyword>
<evidence type="ECO:0000256" key="3">
    <source>
        <dbReference type="ARBA" id="ARBA00022763"/>
    </source>
</evidence>
<accession>A0A4Y6PN98</accession>
<dbReference type="Pfam" id="PF03851">
    <property type="entry name" value="UvdE"/>
    <property type="match status" value="1"/>
</dbReference>
<dbReference type="PANTHER" id="PTHR31290">
    <property type="entry name" value="UV-DAMAGE ENDONUCLEASE"/>
    <property type="match status" value="1"/>
</dbReference>
<evidence type="ECO:0000256" key="6">
    <source>
        <dbReference type="ARBA" id="ARBA00023204"/>
    </source>
</evidence>
<keyword evidence="8" id="KW-1185">Reference proteome</keyword>
<evidence type="ECO:0000313" key="8">
    <source>
        <dbReference type="Proteomes" id="UP000315995"/>
    </source>
</evidence>
<dbReference type="NCBIfam" id="TIGR00629">
    <property type="entry name" value="uvde"/>
    <property type="match status" value="1"/>
</dbReference>
<dbReference type="OrthoDB" id="9782576at2"/>
<evidence type="ECO:0000256" key="4">
    <source>
        <dbReference type="ARBA" id="ARBA00022769"/>
    </source>
</evidence>
<reference evidence="7 8" key="1">
    <citation type="submission" date="2019-06" db="EMBL/GenBank/DDBJ databases">
        <title>Persicimonas caeni gen. nov., sp. nov., a predatory bacterium isolated from solar saltern.</title>
        <authorList>
            <person name="Wang S."/>
        </authorList>
    </citation>
    <scope>NUCLEOTIDE SEQUENCE [LARGE SCALE GENOMIC DNA]</scope>
    <source>
        <strain evidence="7 8">YN101</strain>
    </source>
</reference>
<accession>A0A5B8Y0Q9</accession>
<name>A0A4Y6PN98_PERCE</name>
<dbReference type="GO" id="GO:0016787">
    <property type="term" value="F:hydrolase activity"/>
    <property type="evidence" value="ECO:0007669"/>
    <property type="project" value="UniProtKB-KW"/>
</dbReference>
<evidence type="ECO:0000256" key="2">
    <source>
        <dbReference type="ARBA" id="ARBA00022759"/>
    </source>
</evidence>
<dbReference type="InterPro" id="IPR004601">
    <property type="entry name" value="UvdE"/>
</dbReference>
<keyword evidence="6" id="KW-0234">DNA repair</keyword>
<keyword evidence="1" id="KW-0540">Nuclease</keyword>
<keyword evidence="2 7" id="KW-0255">Endonuclease</keyword>
<proteinExistence type="predicted"/>